<dbReference type="AlphaFoldDB" id="A0A8T1PYI3"/>
<comment type="caution">
    <text evidence="2">The sequence shown here is derived from an EMBL/GenBank/DDBJ whole genome shotgun (WGS) entry which is preliminary data.</text>
</comment>
<dbReference type="Proteomes" id="UP000811246">
    <property type="component" value="Chromosome 7"/>
</dbReference>
<evidence type="ECO:0000313" key="4">
    <source>
        <dbReference type="Proteomes" id="UP000811609"/>
    </source>
</evidence>
<proteinExistence type="predicted"/>
<accession>A0A8T1PYI3</accession>
<evidence type="ECO:0000256" key="1">
    <source>
        <dbReference type="SAM" id="MobiDB-lite"/>
    </source>
</evidence>
<dbReference type="Proteomes" id="UP000811609">
    <property type="component" value="Chromosome 7"/>
</dbReference>
<evidence type="ECO:0000313" key="2">
    <source>
        <dbReference type="EMBL" id="KAG6646894.1"/>
    </source>
</evidence>
<keyword evidence="4" id="KW-1185">Reference proteome</keyword>
<reference evidence="2" key="1">
    <citation type="submission" date="2020-12" db="EMBL/GenBank/DDBJ databases">
        <title>WGS assembly of Carya illinoinensis cv. Pawnee.</title>
        <authorList>
            <person name="Platts A."/>
            <person name="Shu S."/>
            <person name="Wright S."/>
            <person name="Barry K."/>
            <person name="Edger P."/>
            <person name="Pires J.C."/>
            <person name="Schmutz J."/>
        </authorList>
    </citation>
    <scope>NUCLEOTIDE SEQUENCE</scope>
    <source>
        <tissue evidence="2">Leaf</tissue>
    </source>
</reference>
<protein>
    <submittedName>
        <fullName evidence="2">Uncharacterized protein</fullName>
    </submittedName>
</protein>
<reference evidence="3" key="2">
    <citation type="submission" date="2021-01" db="EMBL/GenBank/DDBJ databases">
        <authorList>
            <person name="Lovell J.T."/>
            <person name="Bentley N."/>
            <person name="Bhattarai G."/>
            <person name="Jenkins J.W."/>
            <person name="Sreedasyam A."/>
            <person name="Alarcon Y."/>
            <person name="Bock C."/>
            <person name="Boston L."/>
            <person name="Carlson J."/>
            <person name="Cervantes K."/>
            <person name="Clermont K."/>
            <person name="Krom N."/>
            <person name="Kubenka K."/>
            <person name="Mamidi S."/>
            <person name="Mattison C."/>
            <person name="Monteros M."/>
            <person name="Pisani C."/>
            <person name="Plott C."/>
            <person name="Rajasekar S."/>
            <person name="Rhein H.S."/>
            <person name="Rohla C."/>
            <person name="Song M."/>
            <person name="Hilaire R.S."/>
            <person name="Shu S."/>
            <person name="Wells L."/>
            <person name="Wang X."/>
            <person name="Webber J."/>
            <person name="Heerema R.J."/>
            <person name="Klein P."/>
            <person name="Conner P."/>
            <person name="Grauke L."/>
            <person name="Grimwood J."/>
            <person name="Schmutz J."/>
            <person name="Randall J.J."/>
        </authorList>
    </citation>
    <scope>NUCLEOTIDE SEQUENCE</scope>
    <source>
        <tissue evidence="3">Leaf</tissue>
    </source>
</reference>
<dbReference type="EMBL" id="CM031815">
    <property type="protein sequence ID" value="KAG6646895.1"/>
    <property type="molecule type" value="Genomic_DNA"/>
</dbReference>
<dbReference type="EMBL" id="CM031815">
    <property type="protein sequence ID" value="KAG6646894.1"/>
    <property type="molecule type" value="Genomic_DNA"/>
</dbReference>
<evidence type="ECO:0000313" key="3">
    <source>
        <dbReference type="EMBL" id="KAG6702553.1"/>
    </source>
</evidence>
<dbReference type="EMBL" id="CM031831">
    <property type="protein sequence ID" value="KAG6702553.1"/>
    <property type="molecule type" value="Genomic_DNA"/>
</dbReference>
<feature type="region of interest" description="Disordered" evidence="1">
    <location>
        <begin position="1"/>
        <end position="30"/>
    </location>
</feature>
<sequence length="66" mass="7558">MQGDGVKRTRRRAGEDLRGMRVSRGRGRSHGNSCCVFARPVLNNLLFLGYRVHVHLTLDLPLRRTK</sequence>
<organism evidence="2 4">
    <name type="scientific">Carya illinoinensis</name>
    <name type="common">Pecan</name>
    <dbReference type="NCBI Taxonomy" id="32201"/>
    <lineage>
        <taxon>Eukaryota</taxon>
        <taxon>Viridiplantae</taxon>
        <taxon>Streptophyta</taxon>
        <taxon>Embryophyta</taxon>
        <taxon>Tracheophyta</taxon>
        <taxon>Spermatophyta</taxon>
        <taxon>Magnoliopsida</taxon>
        <taxon>eudicotyledons</taxon>
        <taxon>Gunneridae</taxon>
        <taxon>Pentapetalae</taxon>
        <taxon>rosids</taxon>
        <taxon>fabids</taxon>
        <taxon>Fagales</taxon>
        <taxon>Juglandaceae</taxon>
        <taxon>Carya</taxon>
    </lineage>
</organism>
<gene>
    <name evidence="2" type="ORF">CIPAW_07G040400</name>
    <name evidence="3" type="ORF">I3842_07G040200</name>
</gene>
<name>A0A8T1PYI3_CARIL</name>